<keyword evidence="9" id="KW-1185">Reference proteome</keyword>
<dbReference type="SUPFAM" id="SSF49452">
    <property type="entry name" value="Starch-binding domain-like"/>
    <property type="match status" value="1"/>
</dbReference>
<protein>
    <recommendedName>
        <fullName evidence="10">TonB-dependent receptor plug domain-containing protein</fullName>
    </recommendedName>
</protein>
<dbReference type="PANTHER" id="PTHR40980:SF4">
    <property type="entry name" value="TONB-DEPENDENT RECEPTOR-LIKE BETA-BARREL DOMAIN-CONTAINING PROTEIN"/>
    <property type="match status" value="1"/>
</dbReference>
<comment type="similarity">
    <text evidence="4">Belongs to the TonB-dependent receptor family.</text>
</comment>
<dbReference type="Pfam" id="PF13620">
    <property type="entry name" value="CarboxypepD_reg"/>
    <property type="match status" value="1"/>
</dbReference>
<name>A0A178IIQ4_9BACT</name>
<evidence type="ECO:0000259" key="7">
    <source>
        <dbReference type="Pfam" id="PF07715"/>
    </source>
</evidence>
<dbReference type="Gene3D" id="2.170.130.10">
    <property type="entry name" value="TonB-dependent receptor, plug domain"/>
    <property type="match status" value="1"/>
</dbReference>
<dbReference type="InterPro" id="IPR000531">
    <property type="entry name" value="Beta-barrel_TonB"/>
</dbReference>
<proteinExistence type="inferred from homology"/>
<dbReference type="InterPro" id="IPR012910">
    <property type="entry name" value="Plug_dom"/>
</dbReference>
<dbReference type="Gene3D" id="2.40.170.20">
    <property type="entry name" value="TonB-dependent receptor, beta-barrel domain"/>
    <property type="match status" value="1"/>
</dbReference>
<dbReference type="GO" id="GO:0030246">
    <property type="term" value="F:carbohydrate binding"/>
    <property type="evidence" value="ECO:0007669"/>
    <property type="project" value="InterPro"/>
</dbReference>
<dbReference type="InterPro" id="IPR037066">
    <property type="entry name" value="Plug_dom_sf"/>
</dbReference>
<evidence type="ECO:0000256" key="4">
    <source>
        <dbReference type="RuleBase" id="RU003357"/>
    </source>
</evidence>
<keyword evidence="5" id="KW-0732">Signal</keyword>
<dbReference type="Proteomes" id="UP000078486">
    <property type="component" value="Unassembled WGS sequence"/>
</dbReference>
<dbReference type="Pfam" id="PF00593">
    <property type="entry name" value="TonB_dep_Rec_b-barrel"/>
    <property type="match status" value="1"/>
</dbReference>
<dbReference type="AlphaFoldDB" id="A0A178IIQ4"/>
<dbReference type="EMBL" id="LRRQ01000106">
    <property type="protein sequence ID" value="OAM89085.1"/>
    <property type="molecule type" value="Genomic_DNA"/>
</dbReference>
<sequence length="1086" mass="119743">MSTLLAGIVLGLLCACTAFAQQAATGAIYGRVYDADSSRYMPSADVAVEGATLATVSEQGGFYILNNVPVGEVTVAASYAGYVTERKTVTVTPGGQVTADFELRLTPTGPVTPGVKGDQKEDKVIILEGLTVTTNRSGNARAFMEQKNSMTMSTVLAADSFGTVPNGNIAEFLRQAPGISVLEDDVTGEASEISLGGMDPQYTGVYMDGARMASGAKGGFDDNSRTFQFDQISINGIESIEIRRTVSADMEGDAPAGGISMKSKSAFDRKEAVLRYNVFLTTNSDNMDFKRTPGADDGKSFKLQPGFSLAYSTPFNSNKMGLMIEASAQTDFRENNRGTIEIDERSWVVGNPFVTRMTYRNSQTQSERAKASVRFDWKISPYAKSSIRLEHEMRETTSFNRTVAFRAGEPGKKGNTSDESSLLLWMADETSSGTRVETSQSATHGTSNTDTITGTFDWKRYRFQFNAVAMWSYAVGKNKPSNGKWFPQINFMSTGGEGGSATVLWGQRTDTREMDWSFYRGDRLTLTPNETYVAELGDIGFYGQNGTSAITDPLPTNNKQTIPTVKADLRWDAPTKFPFWLKTGFNGRQSKYNAWQPTDSGGAALANHYQYVGSNLLNGVGTGGGSSSSSYDALGSANNPDVPSLSSAYFLSPYHFDPRFGGNIASLNIPVVNQTRLYQEFQRYGAYVAPNPLTGDPGNPNGRFYQTSADRLNERIAGYTGRRDLSETIFAGYLMGEVRPWAGWVFQAGYRYEYTDQTARTLIPRTKAQALNDLGISGAEAENTTTFVDYLYKNGQRVKTTNSYSFWLPSAAMKYDFTPNLTAHLGYSEGFGRVSVEKLAGNWKVNDSGQTATAPNPNLTPDHFKTYSAAVEYYFEPAGSFTFTYSYRQWDGATYTTQEVPSDLDNPEMRALIDLYGLDTINSFLGSQYTIYTWKPESVDARSMQTLEFAYRQRIPAIPGLQIDANFTNIIPNWRKTGASAAPKLASGGLSYTNRSLYLRVSGNWRDRYIVSWNDSEENYNGKQGHHARFLLNAELTYRFSKGFYLYATASNILNSPNSTYVYSPEITRDETLSGVDFRFGVKNYF</sequence>
<dbReference type="Gene3D" id="2.60.40.1120">
    <property type="entry name" value="Carboxypeptidase-like, regulatory domain"/>
    <property type="match status" value="1"/>
</dbReference>
<dbReference type="Pfam" id="PF07715">
    <property type="entry name" value="Plug"/>
    <property type="match status" value="1"/>
</dbReference>
<dbReference type="PANTHER" id="PTHR40980">
    <property type="entry name" value="PLUG DOMAIN-CONTAINING PROTEIN"/>
    <property type="match status" value="1"/>
</dbReference>
<keyword evidence="3" id="KW-0998">Cell outer membrane</keyword>
<dbReference type="SUPFAM" id="SSF56935">
    <property type="entry name" value="Porins"/>
    <property type="match status" value="1"/>
</dbReference>
<feature type="signal peptide" evidence="5">
    <location>
        <begin position="1"/>
        <end position="20"/>
    </location>
</feature>
<evidence type="ECO:0000259" key="6">
    <source>
        <dbReference type="Pfam" id="PF00593"/>
    </source>
</evidence>
<dbReference type="InterPro" id="IPR036942">
    <property type="entry name" value="Beta-barrel_TonB_sf"/>
</dbReference>
<dbReference type="GO" id="GO:0009279">
    <property type="term" value="C:cell outer membrane"/>
    <property type="evidence" value="ECO:0007669"/>
    <property type="project" value="UniProtKB-SubCell"/>
</dbReference>
<comment type="subcellular location">
    <subcellularLocation>
        <location evidence="1 4">Cell outer membrane</location>
    </subcellularLocation>
</comment>
<organism evidence="8 9">
    <name type="scientific">Termitidicoccus mucosus</name>
    <dbReference type="NCBI Taxonomy" id="1184151"/>
    <lineage>
        <taxon>Bacteria</taxon>
        <taxon>Pseudomonadati</taxon>
        <taxon>Verrucomicrobiota</taxon>
        <taxon>Opitutia</taxon>
        <taxon>Opitutales</taxon>
        <taxon>Opitutaceae</taxon>
        <taxon>Termitidicoccus</taxon>
    </lineage>
</organism>
<dbReference type="STRING" id="1184151.AW736_14930"/>
<evidence type="ECO:0000256" key="5">
    <source>
        <dbReference type="SAM" id="SignalP"/>
    </source>
</evidence>
<evidence type="ECO:0008006" key="10">
    <source>
        <dbReference type="Google" id="ProtNLM"/>
    </source>
</evidence>
<keyword evidence="4" id="KW-0798">TonB box</keyword>
<reference evidence="8 9" key="1">
    <citation type="submission" date="2016-01" db="EMBL/GenBank/DDBJ databases">
        <title>High potential of lignocellulose degradation of a new Verrucomicrobia species.</title>
        <authorList>
            <person name="Wang Y."/>
            <person name="Shi Y."/>
            <person name="Qiu Z."/>
            <person name="Liu S."/>
            <person name="Yang H."/>
        </authorList>
    </citation>
    <scope>NUCLEOTIDE SEQUENCE [LARGE SCALE GENOMIC DNA]</scope>
    <source>
        <strain evidence="8 9">TSB47</strain>
    </source>
</reference>
<feature type="chain" id="PRO_5008088908" description="TonB-dependent receptor plug domain-containing protein" evidence="5">
    <location>
        <begin position="21"/>
        <end position="1086"/>
    </location>
</feature>
<evidence type="ECO:0000313" key="8">
    <source>
        <dbReference type="EMBL" id="OAM89085.1"/>
    </source>
</evidence>
<evidence type="ECO:0000313" key="9">
    <source>
        <dbReference type="Proteomes" id="UP000078486"/>
    </source>
</evidence>
<accession>A0A178IIQ4</accession>
<evidence type="ECO:0000256" key="3">
    <source>
        <dbReference type="ARBA" id="ARBA00023237"/>
    </source>
</evidence>
<keyword evidence="2 4" id="KW-0472">Membrane</keyword>
<feature type="domain" description="TonB-dependent receptor plug" evidence="7">
    <location>
        <begin position="148"/>
        <end position="257"/>
    </location>
</feature>
<comment type="caution">
    <text evidence="8">The sequence shown here is derived from an EMBL/GenBank/DDBJ whole genome shotgun (WGS) entry which is preliminary data.</text>
</comment>
<gene>
    <name evidence="8" type="ORF">AW736_14930</name>
</gene>
<evidence type="ECO:0000256" key="1">
    <source>
        <dbReference type="ARBA" id="ARBA00004442"/>
    </source>
</evidence>
<feature type="domain" description="TonB-dependent receptor-like beta-barrel" evidence="6">
    <location>
        <begin position="569"/>
        <end position="1053"/>
    </location>
</feature>
<dbReference type="InterPro" id="IPR013784">
    <property type="entry name" value="Carb-bd-like_fold"/>
</dbReference>
<evidence type="ECO:0000256" key="2">
    <source>
        <dbReference type="ARBA" id="ARBA00023136"/>
    </source>
</evidence>